<dbReference type="InterPro" id="IPR038577">
    <property type="entry name" value="GT10-like_C_sf"/>
</dbReference>
<keyword evidence="6 12" id="KW-0812">Transmembrane</keyword>
<gene>
    <name evidence="15" type="ORF">ACJMK2_037444</name>
</gene>
<keyword evidence="9 12" id="KW-0333">Golgi apparatus</keyword>
<keyword evidence="4 12" id="KW-0328">Glycosyltransferase</keyword>
<dbReference type="Proteomes" id="UP001634394">
    <property type="component" value="Unassembled WGS sequence"/>
</dbReference>
<evidence type="ECO:0000256" key="8">
    <source>
        <dbReference type="ARBA" id="ARBA00022989"/>
    </source>
</evidence>
<evidence type="ECO:0000256" key="10">
    <source>
        <dbReference type="ARBA" id="ARBA00023136"/>
    </source>
</evidence>
<dbReference type="EC" id="2.4.1.-" evidence="12"/>
<comment type="pathway">
    <text evidence="2">Protein modification; protein glycosylation.</text>
</comment>
<dbReference type="PANTHER" id="PTHR48438:SF1">
    <property type="entry name" value="ALPHA-(1,3)-FUCOSYLTRANSFERASE C-RELATED"/>
    <property type="match status" value="1"/>
</dbReference>
<comment type="caution">
    <text evidence="15">The sequence shown here is derived from an EMBL/GenBank/DDBJ whole genome shotgun (WGS) entry which is preliminary data.</text>
</comment>
<dbReference type="Gene3D" id="3.40.50.11660">
    <property type="entry name" value="Glycosyl transferase family 10, C-terminal domain"/>
    <property type="match status" value="1"/>
</dbReference>
<evidence type="ECO:0000256" key="3">
    <source>
        <dbReference type="ARBA" id="ARBA00008919"/>
    </source>
</evidence>
<evidence type="ECO:0000256" key="7">
    <source>
        <dbReference type="ARBA" id="ARBA00022968"/>
    </source>
</evidence>
<keyword evidence="16" id="KW-1185">Reference proteome</keyword>
<organism evidence="15 16">
    <name type="scientific">Sinanodonta woodiana</name>
    <name type="common">Chinese pond mussel</name>
    <name type="synonym">Anodonta woodiana</name>
    <dbReference type="NCBI Taxonomy" id="1069815"/>
    <lineage>
        <taxon>Eukaryota</taxon>
        <taxon>Metazoa</taxon>
        <taxon>Spiralia</taxon>
        <taxon>Lophotrochozoa</taxon>
        <taxon>Mollusca</taxon>
        <taxon>Bivalvia</taxon>
        <taxon>Autobranchia</taxon>
        <taxon>Heteroconchia</taxon>
        <taxon>Palaeoheterodonta</taxon>
        <taxon>Unionida</taxon>
        <taxon>Unionoidea</taxon>
        <taxon>Unionidae</taxon>
        <taxon>Unioninae</taxon>
        <taxon>Sinanodonta</taxon>
    </lineage>
</organism>
<feature type="domain" description="Fucosyltransferase N-terminal" evidence="14">
    <location>
        <begin position="52"/>
        <end position="170"/>
    </location>
</feature>
<accession>A0ABD3WNX5</accession>
<evidence type="ECO:0000256" key="2">
    <source>
        <dbReference type="ARBA" id="ARBA00004922"/>
    </source>
</evidence>
<keyword evidence="11" id="KW-0325">Glycoprotein</keyword>
<dbReference type="SUPFAM" id="SSF53756">
    <property type="entry name" value="UDP-Glycosyltransferase/glycogen phosphorylase"/>
    <property type="match status" value="1"/>
</dbReference>
<dbReference type="FunFam" id="3.40.50.11660:FF:000002">
    <property type="entry name" value="Alpha-(1,3)-fucosyltransferase"/>
    <property type="match status" value="1"/>
</dbReference>
<dbReference type="InterPro" id="IPR055270">
    <property type="entry name" value="Glyco_tran_10_C"/>
</dbReference>
<evidence type="ECO:0000256" key="11">
    <source>
        <dbReference type="ARBA" id="ARBA00023180"/>
    </source>
</evidence>
<evidence type="ECO:0000256" key="4">
    <source>
        <dbReference type="ARBA" id="ARBA00022676"/>
    </source>
</evidence>
<sequence length="428" mass="50946">MNVRRAKLLMLFGASGIIIFILKILSEVDYKLARPRSFQNVDYIARKMLRNSSKIILLWTEYDHDKFKYLETVRGYLSQCHYKCSVTNNQNDLADSDAVFFHLTDIWEPNWKIGTKQTIPFPKESHPEQIWIIENSEPPFSFFGDVNIFGDIFNWTMWYRTDATIVVPYGRYIQLDEVDKRSIKKMYERRNIYSEKSKFMVGAISNCKDPGRRYLLIDEMSKYLDFTMFGQCYSKNMCGTSWIVGNADCNDELKQYRFYLAFESNQCKDYITEKYWNSLDRRQIPIVNWKRKDILSGYIPNSYINVYDFPSVKDFAEYIKLVNGNASLYNSYFEWSNEFSLDLTWRVSWCNLCEKLHKMDEKYERQIIDLKKYLYSDVCHPLTILSNRNKLNEGNYTSDQVMSIHYSIRLYYHDTEAMLSQGNKGPKK</sequence>
<name>A0ABD3WNX5_SINWO</name>
<dbReference type="InterPro" id="IPR001503">
    <property type="entry name" value="Glyco_trans_10"/>
</dbReference>
<evidence type="ECO:0000256" key="5">
    <source>
        <dbReference type="ARBA" id="ARBA00022679"/>
    </source>
</evidence>
<dbReference type="GO" id="GO:0008417">
    <property type="term" value="F:fucosyltransferase activity"/>
    <property type="evidence" value="ECO:0007669"/>
    <property type="project" value="UniProtKB-ARBA"/>
</dbReference>
<keyword evidence="7" id="KW-0735">Signal-anchor</keyword>
<evidence type="ECO:0000256" key="12">
    <source>
        <dbReference type="RuleBase" id="RU003832"/>
    </source>
</evidence>
<proteinExistence type="inferred from homology"/>
<evidence type="ECO:0000259" key="13">
    <source>
        <dbReference type="Pfam" id="PF00852"/>
    </source>
</evidence>
<keyword evidence="8" id="KW-1133">Transmembrane helix</keyword>
<evidence type="ECO:0000313" key="16">
    <source>
        <dbReference type="Proteomes" id="UP001634394"/>
    </source>
</evidence>
<dbReference type="Pfam" id="PF17039">
    <property type="entry name" value="Glyco_tran_10_N"/>
    <property type="match status" value="1"/>
</dbReference>
<evidence type="ECO:0000256" key="6">
    <source>
        <dbReference type="ARBA" id="ARBA00022692"/>
    </source>
</evidence>
<evidence type="ECO:0000256" key="1">
    <source>
        <dbReference type="ARBA" id="ARBA00004323"/>
    </source>
</evidence>
<keyword evidence="10" id="KW-0472">Membrane</keyword>
<dbReference type="GO" id="GO:0000139">
    <property type="term" value="C:Golgi membrane"/>
    <property type="evidence" value="ECO:0007669"/>
    <property type="project" value="UniProtKB-SubCell"/>
</dbReference>
<evidence type="ECO:0000313" key="15">
    <source>
        <dbReference type="EMBL" id="KAL3874432.1"/>
    </source>
</evidence>
<keyword evidence="5 12" id="KW-0808">Transferase</keyword>
<dbReference type="Pfam" id="PF00852">
    <property type="entry name" value="Glyco_transf_10"/>
    <property type="match status" value="1"/>
</dbReference>
<evidence type="ECO:0000259" key="14">
    <source>
        <dbReference type="Pfam" id="PF17039"/>
    </source>
</evidence>
<feature type="domain" description="Fucosyltransferase C-terminal" evidence="13">
    <location>
        <begin position="194"/>
        <end position="370"/>
    </location>
</feature>
<dbReference type="GO" id="GO:0032580">
    <property type="term" value="C:Golgi cisterna membrane"/>
    <property type="evidence" value="ECO:0007669"/>
    <property type="project" value="UniProtKB-SubCell"/>
</dbReference>
<evidence type="ECO:0000256" key="9">
    <source>
        <dbReference type="ARBA" id="ARBA00023034"/>
    </source>
</evidence>
<protein>
    <recommendedName>
        <fullName evidence="12">Fucosyltransferase</fullName>
        <ecNumber evidence="12">2.4.1.-</ecNumber>
    </recommendedName>
</protein>
<dbReference type="PANTHER" id="PTHR48438">
    <property type="entry name" value="ALPHA-(1,3)-FUCOSYLTRANSFERASE C-RELATED"/>
    <property type="match status" value="1"/>
</dbReference>
<comment type="similarity">
    <text evidence="3 12">Belongs to the glycosyltransferase 10 family.</text>
</comment>
<dbReference type="EMBL" id="JBJQND010000006">
    <property type="protein sequence ID" value="KAL3874432.1"/>
    <property type="molecule type" value="Genomic_DNA"/>
</dbReference>
<dbReference type="InterPro" id="IPR031481">
    <property type="entry name" value="Glyco_tran_10_N"/>
</dbReference>
<comment type="subcellular location">
    <subcellularLocation>
        <location evidence="1">Golgi apparatus membrane</location>
        <topology evidence="1">Single-pass type II membrane protein</topology>
    </subcellularLocation>
    <subcellularLocation>
        <location evidence="12">Golgi apparatus</location>
        <location evidence="12">Golgi stack membrane</location>
        <topology evidence="12">Single-pass type II membrane protein</topology>
    </subcellularLocation>
</comment>
<dbReference type="AlphaFoldDB" id="A0ABD3WNX5"/>
<reference evidence="15 16" key="1">
    <citation type="submission" date="2024-11" db="EMBL/GenBank/DDBJ databases">
        <title>Chromosome-level genome assembly of the freshwater bivalve Anodonta woodiana.</title>
        <authorList>
            <person name="Chen X."/>
        </authorList>
    </citation>
    <scope>NUCLEOTIDE SEQUENCE [LARGE SCALE GENOMIC DNA]</scope>
    <source>
        <strain evidence="15">MN2024</strain>
        <tissue evidence="15">Gills</tissue>
    </source>
</reference>